<keyword evidence="4" id="KW-0812">Transmembrane</keyword>
<dbReference type="Pfam" id="PF03567">
    <property type="entry name" value="Sulfotransfer_2"/>
    <property type="match status" value="1"/>
</dbReference>
<dbReference type="PANTHER" id="PTHR12129:SF15">
    <property type="entry name" value="URONYL 2-SULFOTRANSFERASE"/>
    <property type="match status" value="1"/>
</dbReference>
<keyword evidence="6" id="KW-1133">Transmembrane helix</keyword>
<evidence type="ECO:0000256" key="4">
    <source>
        <dbReference type="ARBA" id="ARBA00022692"/>
    </source>
</evidence>
<dbReference type="PANTHER" id="PTHR12129">
    <property type="entry name" value="HEPARAN SULFATE 2-O-SULFOTRANSFERASE"/>
    <property type="match status" value="1"/>
</dbReference>
<evidence type="ECO:0000313" key="10">
    <source>
        <dbReference type="EMBL" id="KAL1132820.1"/>
    </source>
</evidence>
<evidence type="ECO:0000256" key="2">
    <source>
        <dbReference type="ARBA" id="ARBA00010569"/>
    </source>
</evidence>
<keyword evidence="3" id="KW-0808">Transferase</keyword>
<keyword evidence="8" id="KW-0472">Membrane</keyword>
<reference evidence="10 11" key="1">
    <citation type="submission" date="2024-07" db="EMBL/GenBank/DDBJ databases">
        <title>Chromosome-level genome assembly of the water stick insect Ranatra chinensis (Heteroptera: Nepidae).</title>
        <authorList>
            <person name="Liu X."/>
        </authorList>
    </citation>
    <scope>NUCLEOTIDE SEQUENCE [LARGE SCALE GENOMIC DNA]</scope>
    <source>
        <strain evidence="10">Cailab_2021Rc</strain>
        <tissue evidence="10">Muscle</tissue>
    </source>
</reference>
<dbReference type="GO" id="GO:0016740">
    <property type="term" value="F:transferase activity"/>
    <property type="evidence" value="ECO:0007669"/>
    <property type="project" value="UniProtKB-KW"/>
</dbReference>
<sequence>MGKRQMQNYLALTMAGFLAFVLLASIKLDTTRRDRGVGHAAAAARAGTTAKTVTKSLNEANCVTPTLAGSVLFFNRVPKTGSEMLVLLVQWLQTANGFRHVRLPGGNLRRLNRAKQADLVDEVMRRLQQEALPLSFDRHVYFINFTSHGQQSPTYLNLVRDPIQKLISSRAIPNPNNPDMKLAPKVQRRNQLIRDIEYCFSIKDPECTFENGQFYDLTIPYFCGHNKWCMMLNDEWALMQAKYNVEKYYPVVGVLEEMNATLSVLENKIPLFFRGIKEMYFSQLSEPHFNKNKNRPANVSSGLQKQLEDKLKLEYEFYYWLKKRLLRQYAVYKNNAS</sequence>
<organism evidence="10 11">
    <name type="scientific">Ranatra chinensis</name>
    <dbReference type="NCBI Taxonomy" id="642074"/>
    <lineage>
        <taxon>Eukaryota</taxon>
        <taxon>Metazoa</taxon>
        <taxon>Ecdysozoa</taxon>
        <taxon>Arthropoda</taxon>
        <taxon>Hexapoda</taxon>
        <taxon>Insecta</taxon>
        <taxon>Pterygota</taxon>
        <taxon>Neoptera</taxon>
        <taxon>Paraneoptera</taxon>
        <taxon>Hemiptera</taxon>
        <taxon>Heteroptera</taxon>
        <taxon>Panheteroptera</taxon>
        <taxon>Nepomorpha</taxon>
        <taxon>Nepidae</taxon>
        <taxon>Ranatrinae</taxon>
        <taxon>Ranatra</taxon>
    </lineage>
</organism>
<evidence type="ECO:0008006" key="12">
    <source>
        <dbReference type="Google" id="ProtNLM"/>
    </source>
</evidence>
<comment type="caution">
    <text evidence="10">The sequence shown here is derived from an EMBL/GenBank/DDBJ whole genome shotgun (WGS) entry which is preliminary data.</text>
</comment>
<evidence type="ECO:0000256" key="6">
    <source>
        <dbReference type="ARBA" id="ARBA00022989"/>
    </source>
</evidence>
<accession>A0ABD0YNS1</accession>
<keyword evidence="7" id="KW-0333">Golgi apparatus</keyword>
<dbReference type="Gene3D" id="3.40.50.300">
    <property type="entry name" value="P-loop containing nucleotide triphosphate hydrolases"/>
    <property type="match status" value="1"/>
</dbReference>
<evidence type="ECO:0000256" key="5">
    <source>
        <dbReference type="ARBA" id="ARBA00022968"/>
    </source>
</evidence>
<dbReference type="GO" id="GO:0000139">
    <property type="term" value="C:Golgi membrane"/>
    <property type="evidence" value="ECO:0007669"/>
    <property type="project" value="UniProtKB-SubCell"/>
</dbReference>
<dbReference type="EMBL" id="JBFDAA010000005">
    <property type="protein sequence ID" value="KAL1132820.1"/>
    <property type="molecule type" value="Genomic_DNA"/>
</dbReference>
<evidence type="ECO:0000256" key="9">
    <source>
        <dbReference type="ARBA" id="ARBA00023180"/>
    </source>
</evidence>
<evidence type="ECO:0000256" key="7">
    <source>
        <dbReference type="ARBA" id="ARBA00023034"/>
    </source>
</evidence>
<protein>
    <recommendedName>
        <fullName evidence="12">Heparan sulfate 2-O-sulfotransferase pipe</fullName>
    </recommendedName>
</protein>
<keyword evidence="9" id="KW-0325">Glycoprotein</keyword>
<dbReference type="AlphaFoldDB" id="A0ABD0YNS1"/>
<gene>
    <name evidence="10" type="ORF">AAG570_010772</name>
</gene>
<comment type="similarity">
    <text evidence="2">Belongs to the sulfotransferase 3 family.</text>
</comment>
<dbReference type="InterPro" id="IPR005331">
    <property type="entry name" value="Sulfotransferase"/>
</dbReference>
<comment type="subcellular location">
    <subcellularLocation>
        <location evidence="1">Golgi apparatus membrane</location>
        <topology evidence="1">Single-pass type II membrane protein</topology>
    </subcellularLocation>
</comment>
<dbReference type="InterPro" id="IPR007734">
    <property type="entry name" value="Heparan_SO4_2-O-STrfase"/>
</dbReference>
<evidence type="ECO:0000313" key="11">
    <source>
        <dbReference type="Proteomes" id="UP001558652"/>
    </source>
</evidence>
<proteinExistence type="inferred from homology"/>
<keyword evidence="11" id="KW-1185">Reference proteome</keyword>
<name>A0ABD0YNS1_9HEMI</name>
<evidence type="ECO:0000256" key="1">
    <source>
        <dbReference type="ARBA" id="ARBA00004323"/>
    </source>
</evidence>
<keyword evidence="5" id="KW-0735">Signal-anchor</keyword>
<evidence type="ECO:0000256" key="8">
    <source>
        <dbReference type="ARBA" id="ARBA00023136"/>
    </source>
</evidence>
<dbReference type="InterPro" id="IPR027417">
    <property type="entry name" value="P-loop_NTPase"/>
</dbReference>
<evidence type="ECO:0000256" key="3">
    <source>
        <dbReference type="ARBA" id="ARBA00022679"/>
    </source>
</evidence>
<dbReference type="Proteomes" id="UP001558652">
    <property type="component" value="Unassembled WGS sequence"/>
</dbReference>